<dbReference type="GO" id="GO:0051539">
    <property type="term" value="F:4 iron, 4 sulfur cluster binding"/>
    <property type="evidence" value="ECO:0007669"/>
    <property type="project" value="UniProtKB-KW"/>
</dbReference>
<evidence type="ECO:0000256" key="4">
    <source>
        <dbReference type="ARBA" id="ARBA00022801"/>
    </source>
</evidence>
<reference evidence="11" key="1">
    <citation type="journal article" date="2020" name="mSystems">
        <title>Genome- and Community-Level Interaction Insights into Carbon Utilization and Element Cycling Functions of Hydrothermarchaeota in Hydrothermal Sediment.</title>
        <authorList>
            <person name="Zhou Z."/>
            <person name="Liu Y."/>
            <person name="Xu W."/>
            <person name="Pan J."/>
            <person name="Luo Z.H."/>
            <person name="Li M."/>
        </authorList>
    </citation>
    <scope>NUCLEOTIDE SEQUENCE [LARGE SCALE GENOMIC DNA]</scope>
    <source>
        <strain evidence="11">SpSt-508</strain>
    </source>
</reference>
<feature type="domain" description="Uracil-DNA glycosylase-like" evidence="10">
    <location>
        <begin position="47"/>
        <end position="217"/>
    </location>
</feature>
<name>A0A7C4QPH4_9PLAN</name>
<keyword evidence="3" id="KW-0227">DNA damage</keyword>
<dbReference type="GO" id="GO:0033958">
    <property type="term" value="F:DNA-deoxyinosine glycosylase activity"/>
    <property type="evidence" value="ECO:0007669"/>
    <property type="project" value="InterPro"/>
</dbReference>
<evidence type="ECO:0000256" key="5">
    <source>
        <dbReference type="ARBA" id="ARBA00023004"/>
    </source>
</evidence>
<dbReference type="SMART" id="SM00986">
    <property type="entry name" value="UDG"/>
    <property type="match status" value="1"/>
</dbReference>
<keyword evidence="2" id="KW-0479">Metal-binding</keyword>
<evidence type="ECO:0000256" key="3">
    <source>
        <dbReference type="ARBA" id="ARBA00022763"/>
    </source>
</evidence>
<dbReference type="InterPro" id="IPR051536">
    <property type="entry name" value="UDG_Type-4/5"/>
</dbReference>
<dbReference type="SMART" id="SM00987">
    <property type="entry name" value="UreE_C"/>
    <property type="match status" value="1"/>
</dbReference>
<evidence type="ECO:0000256" key="6">
    <source>
        <dbReference type="ARBA" id="ARBA00023014"/>
    </source>
</evidence>
<dbReference type="AlphaFoldDB" id="A0A7C4QPH4"/>
<dbReference type="InterPro" id="IPR036895">
    <property type="entry name" value="Uracil-DNA_glycosylase-like_sf"/>
</dbReference>
<accession>A0A7C4QPH4</accession>
<evidence type="ECO:0000256" key="8">
    <source>
        <dbReference type="ARBA" id="ARBA00023779"/>
    </source>
</evidence>
<keyword evidence="4" id="KW-0378">Hydrolase</keyword>
<dbReference type="PANTHER" id="PTHR33693:SF3">
    <property type="entry name" value="TYPE-5 URACIL-DNA GLYCOSYLASE"/>
    <property type="match status" value="1"/>
</dbReference>
<dbReference type="SUPFAM" id="SSF52141">
    <property type="entry name" value="Uracil-DNA glycosylase-like"/>
    <property type="match status" value="1"/>
</dbReference>
<keyword evidence="5" id="KW-0408">Iron</keyword>
<keyword evidence="7" id="KW-0234">DNA repair</keyword>
<keyword evidence="1" id="KW-0004">4Fe-4S</keyword>
<dbReference type="EMBL" id="DSVQ01000012">
    <property type="protein sequence ID" value="HGT39623.1"/>
    <property type="molecule type" value="Genomic_DNA"/>
</dbReference>
<organism evidence="11">
    <name type="scientific">Schlesneria paludicola</name>
    <dbReference type="NCBI Taxonomy" id="360056"/>
    <lineage>
        <taxon>Bacteria</taxon>
        <taxon>Pseudomonadati</taxon>
        <taxon>Planctomycetota</taxon>
        <taxon>Planctomycetia</taxon>
        <taxon>Planctomycetales</taxon>
        <taxon>Planctomycetaceae</taxon>
        <taxon>Schlesneria</taxon>
    </lineage>
</organism>
<comment type="caution">
    <text evidence="11">The sequence shown here is derived from an EMBL/GenBank/DDBJ whole genome shotgun (WGS) entry which is preliminary data.</text>
</comment>
<keyword evidence="6" id="KW-0411">Iron-sulfur</keyword>
<evidence type="ECO:0000256" key="1">
    <source>
        <dbReference type="ARBA" id="ARBA00022485"/>
    </source>
</evidence>
<dbReference type="PANTHER" id="PTHR33693">
    <property type="entry name" value="TYPE-5 URACIL-DNA GLYCOSYLASE"/>
    <property type="match status" value="1"/>
</dbReference>
<evidence type="ECO:0000256" key="9">
    <source>
        <dbReference type="ARBA" id="ARBA00023887"/>
    </source>
</evidence>
<dbReference type="InterPro" id="IPR044147">
    <property type="entry name" value="UdgB-like"/>
</dbReference>
<dbReference type="GO" id="GO:0004844">
    <property type="term" value="F:uracil DNA N-glycosylase activity"/>
    <property type="evidence" value="ECO:0007669"/>
    <property type="project" value="InterPro"/>
</dbReference>
<evidence type="ECO:0000256" key="7">
    <source>
        <dbReference type="ARBA" id="ARBA00023204"/>
    </source>
</evidence>
<sequence>MGSAWSALNARIVRCQRCPRLRDYIRRVAAEKRRSFADWSYWGRPVPNFGDARGRLLVVGLAPAAHGANRTGRMFTGDRSGEWLYRALHRAGFANQAVSRDAADGLQLVDCAVTAVCHCAPPGNKPLPAEIAACADWFEATVALLPVRVFLALGQLAWSRVLIWAQRQQLWTGARPKFAHGAEVLLRDGRTLLGSYHPSQQNTFTGRLTEPMLDAVVFRAAALIRGDAERPASL</sequence>
<protein>
    <recommendedName>
        <fullName evidence="9">Type-5 uracil-DNA glycosylase</fullName>
    </recommendedName>
</protein>
<dbReference type="CDD" id="cd10031">
    <property type="entry name" value="UDG-F5_TTUDGB_like"/>
    <property type="match status" value="1"/>
</dbReference>
<comment type="similarity">
    <text evidence="8">Belongs to the uracil-DNA glycosylase (UDG) superfamily. Type 5 (UDGb) family.</text>
</comment>
<gene>
    <name evidence="11" type="ORF">ENS64_10225</name>
</gene>
<dbReference type="GO" id="GO:0006284">
    <property type="term" value="P:base-excision repair"/>
    <property type="evidence" value="ECO:0007669"/>
    <property type="project" value="InterPro"/>
</dbReference>
<dbReference type="Gene3D" id="3.40.470.10">
    <property type="entry name" value="Uracil-DNA glycosylase-like domain"/>
    <property type="match status" value="1"/>
</dbReference>
<dbReference type="Pfam" id="PF03167">
    <property type="entry name" value="UDG"/>
    <property type="match status" value="1"/>
</dbReference>
<dbReference type="GO" id="GO:0046872">
    <property type="term" value="F:metal ion binding"/>
    <property type="evidence" value="ECO:0007669"/>
    <property type="project" value="UniProtKB-KW"/>
</dbReference>
<evidence type="ECO:0000313" key="11">
    <source>
        <dbReference type="EMBL" id="HGT39623.1"/>
    </source>
</evidence>
<evidence type="ECO:0000259" key="10">
    <source>
        <dbReference type="SMART" id="SM00986"/>
    </source>
</evidence>
<evidence type="ECO:0000256" key="2">
    <source>
        <dbReference type="ARBA" id="ARBA00022723"/>
    </source>
</evidence>
<proteinExistence type="inferred from homology"/>
<dbReference type="InterPro" id="IPR005122">
    <property type="entry name" value="Uracil-DNA_glycosylase-like"/>
</dbReference>